<feature type="region of interest" description="Disordered" evidence="1">
    <location>
        <begin position="500"/>
        <end position="524"/>
    </location>
</feature>
<accession>A0AAT9FK36</accession>
<name>A0AAT9FK36_9BACT</name>
<evidence type="ECO:0000256" key="2">
    <source>
        <dbReference type="SAM" id="SignalP"/>
    </source>
</evidence>
<evidence type="ECO:0000256" key="1">
    <source>
        <dbReference type="SAM" id="MobiDB-lite"/>
    </source>
</evidence>
<feature type="region of interest" description="Disordered" evidence="1">
    <location>
        <begin position="37"/>
        <end position="56"/>
    </location>
</feature>
<dbReference type="Gene3D" id="2.60.450.10">
    <property type="entry name" value="Lipopolysaccharide (LPS) transport protein A like domain"/>
    <property type="match status" value="1"/>
</dbReference>
<gene>
    <name evidence="3" type="ORF">NT6N_14080</name>
</gene>
<evidence type="ECO:0008006" key="4">
    <source>
        <dbReference type="Google" id="ProtNLM"/>
    </source>
</evidence>
<sequence length="524" mass="56981">MAEKLHSPCQHSMMPSRLLTAGLTAAILPILPLAQAQEKTDPPQAEDPTQGSLPTLDILPEGSILRRVRIPRYDKDFNPTSLLSAETLTVLDGERIDGLGITIELYGKDGSVEARTKMRHAIYNQKRSTLHASEAVFVQGKNYVASGTGLVFHWKTNRGFLLGPASTKFKQTTPTKSTAMKLNSSHPSLSVASSLIALTGFSTSLLAEPPKRLTSEQLAELDQLNRPMKHQVEALQQTTRGTVEEDLRMNSEADSVMGPFLKRIGQSSLLVQKAGTDKETKKPTEVEDKPSTDESGKAADDKAPAPKAAAPVPTLKVECDGGLYFDTDTGILAYLKNVRLTEPRFKLTCSDELKVFLAQKPAKKAEPAKSDKTTEKATETDQSKSAETATPPTTEKKDADAKKPAKEEEEDAKKDDGLAGFGDLKRIIATGKVKVTRKDENGNLFIATAESASYDASTGEMILRGGLPRLQTGPNQYLQSLAPGQYIRILGNGKFITEGKWRMETPTKTTTPKKKPATPRKKTP</sequence>
<feature type="compositionally biased region" description="Basic and acidic residues" evidence="1">
    <location>
        <begin position="363"/>
        <end position="384"/>
    </location>
</feature>
<dbReference type="AlphaFoldDB" id="A0AAT9FK36"/>
<feature type="signal peptide" evidence="2">
    <location>
        <begin position="1"/>
        <end position="36"/>
    </location>
</feature>
<proteinExistence type="predicted"/>
<reference evidence="3" key="1">
    <citation type="submission" date="2024-07" db="EMBL/GenBank/DDBJ databases">
        <title>Complete genome sequence of Verrucomicrobiaceae bacterium NT6N.</title>
        <authorList>
            <person name="Huang C."/>
            <person name="Takami H."/>
            <person name="Hamasaki K."/>
        </authorList>
    </citation>
    <scope>NUCLEOTIDE SEQUENCE</scope>
    <source>
        <strain evidence="3">NT6N</strain>
    </source>
</reference>
<feature type="compositionally biased region" description="Basic and acidic residues" evidence="1">
    <location>
        <begin position="394"/>
        <end position="417"/>
    </location>
</feature>
<feature type="chain" id="PRO_5043972479" description="Organic solvent tolerance-like N-terminal domain-containing protein" evidence="2">
    <location>
        <begin position="37"/>
        <end position="524"/>
    </location>
</feature>
<feature type="region of interest" description="Disordered" evidence="1">
    <location>
        <begin position="271"/>
        <end position="310"/>
    </location>
</feature>
<feature type="region of interest" description="Disordered" evidence="1">
    <location>
        <begin position="360"/>
        <end position="417"/>
    </location>
</feature>
<dbReference type="KEGG" id="osu:NT6N_14080"/>
<organism evidence="3">
    <name type="scientific">Oceaniferula spumae</name>
    <dbReference type="NCBI Taxonomy" id="2979115"/>
    <lineage>
        <taxon>Bacteria</taxon>
        <taxon>Pseudomonadati</taxon>
        <taxon>Verrucomicrobiota</taxon>
        <taxon>Verrucomicrobiia</taxon>
        <taxon>Verrucomicrobiales</taxon>
        <taxon>Verrucomicrobiaceae</taxon>
        <taxon>Oceaniferula</taxon>
    </lineage>
</organism>
<keyword evidence="2" id="KW-0732">Signal</keyword>
<feature type="compositionally biased region" description="Basic residues" evidence="1">
    <location>
        <begin position="511"/>
        <end position="524"/>
    </location>
</feature>
<feature type="compositionally biased region" description="Basic and acidic residues" evidence="1">
    <location>
        <begin position="275"/>
        <end position="304"/>
    </location>
</feature>
<dbReference type="EMBL" id="AP026866">
    <property type="protein sequence ID" value="BDS06368.1"/>
    <property type="molecule type" value="Genomic_DNA"/>
</dbReference>
<protein>
    <recommendedName>
        <fullName evidence="4">Organic solvent tolerance-like N-terminal domain-containing protein</fullName>
    </recommendedName>
</protein>
<evidence type="ECO:0000313" key="3">
    <source>
        <dbReference type="EMBL" id="BDS06368.1"/>
    </source>
</evidence>